<feature type="region of interest" description="Disordered" evidence="5">
    <location>
        <begin position="129"/>
        <end position="174"/>
    </location>
</feature>
<evidence type="ECO:0000256" key="1">
    <source>
        <dbReference type="ARBA" id="ARBA00004370"/>
    </source>
</evidence>
<evidence type="ECO:0000313" key="8">
    <source>
        <dbReference type="Proteomes" id="UP001164746"/>
    </source>
</evidence>
<evidence type="ECO:0008006" key="9">
    <source>
        <dbReference type="Google" id="ProtNLM"/>
    </source>
</evidence>
<feature type="transmembrane region" description="Helical" evidence="6">
    <location>
        <begin position="73"/>
        <end position="103"/>
    </location>
</feature>
<evidence type="ECO:0000313" key="7">
    <source>
        <dbReference type="EMBL" id="WAR19607.1"/>
    </source>
</evidence>
<keyword evidence="4 6" id="KW-0472">Membrane</keyword>
<organism evidence="7 8">
    <name type="scientific">Mya arenaria</name>
    <name type="common">Soft-shell clam</name>
    <dbReference type="NCBI Taxonomy" id="6604"/>
    <lineage>
        <taxon>Eukaryota</taxon>
        <taxon>Metazoa</taxon>
        <taxon>Spiralia</taxon>
        <taxon>Lophotrochozoa</taxon>
        <taxon>Mollusca</taxon>
        <taxon>Bivalvia</taxon>
        <taxon>Autobranchia</taxon>
        <taxon>Heteroconchia</taxon>
        <taxon>Euheterodonta</taxon>
        <taxon>Imparidentia</taxon>
        <taxon>Neoheterodontei</taxon>
        <taxon>Myida</taxon>
        <taxon>Myoidea</taxon>
        <taxon>Myidae</taxon>
        <taxon>Mya</taxon>
    </lineage>
</organism>
<reference evidence="7" key="1">
    <citation type="submission" date="2022-11" db="EMBL/GenBank/DDBJ databases">
        <title>Centuries of genome instability and evolution in soft-shell clam transmissible cancer (bioRxiv).</title>
        <authorList>
            <person name="Hart S.F.M."/>
            <person name="Yonemitsu M.A."/>
            <person name="Giersch R.M."/>
            <person name="Beal B.F."/>
            <person name="Arriagada G."/>
            <person name="Davis B.W."/>
            <person name="Ostrander E.A."/>
            <person name="Goff S.P."/>
            <person name="Metzger M.J."/>
        </authorList>
    </citation>
    <scope>NUCLEOTIDE SEQUENCE</scope>
    <source>
        <strain evidence="7">MELC-2E11</strain>
        <tissue evidence="7">Siphon/mantle</tissue>
    </source>
</reference>
<accession>A0ABY7FDF5</accession>
<protein>
    <recommendedName>
        <fullName evidence="9">Cysteine and tyrosine-rich protein 1</fullName>
    </recommendedName>
</protein>
<dbReference type="PANTHER" id="PTHR31395">
    <property type="entry name" value="SHISA"/>
    <property type="match status" value="1"/>
</dbReference>
<dbReference type="PANTHER" id="PTHR31395:SF23">
    <property type="entry name" value="GEO05642P1"/>
    <property type="match status" value="1"/>
</dbReference>
<feature type="compositionally biased region" description="Polar residues" evidence="5">
    <location>
        <begin position="155"/>
        <end position="165"/>
    </location>
</feature>
<evidence type="ECO:0000256" key="2">
    <source>
        <dbReference type="ARBA" id="ARBA00022692"/>
    </source>
</evidence>
<evidence type="ECO:0000256" key="3">
    <source>
        <dbReference type="ARBA" id="ARBA00022989"/>
    </source>
</evidence>
<keyword evidence="8" id="KW-1185">Reference proteome</keyword>
<name>A0ABY7FDF5_MYAAR</name>
<dbReference type="EMBL" id="CP111022">
    <property type="protein sequence ID" value="WAR19607.1"/>
    <property type="molecule type" value="Genomic_DNA"/>
</dbReference>
<feature type="compositionally biased region" description="Polar residues" evidence="5">
    <location>
        <begin position="134"/>
        <end position="149"/>
    </location>
</feature>
<dbReference type="Proteomes" id="UP001164746">
    <property type="component" value="Chromosome 11"/>
</dbReference>
<dbReference type="Pfam" id="PF10873">
    <property type="entry name" value="CYYR1"/>
    <property type="match status" value="1"/>
</dbReference>
<evidence type="ECO:0000256" key="5">
    <source>
        <dbReference type="SAM" id="MobiDB-lite"/>
    </source>
</evidence>
<dbReference type="InterPro" id="IPR026910">
    <property type="entry name" value="Shisa"/>
</dbReference>
<dbReference type="InterPro" id="IPR022640">
    <property type="entry name" value="CYYR1"/>
</dbReference>
<sequence>MQTILSVNKMADIFNILMLAFIVPFVSASAYCRTYIYRGASVEYCFDGCCTDYGNPGYDKCCDSSSEAVTRVLAVGAIVAIVVGCVVLVVIVVSVILCCVCCMRNSRRTQGQIVTSAASGPYMTQGVHTGQAPYGQQPNPAQPPLQTDNMAPGTTAVNNHGTQDSPPYEKGIAY</sequence>
<evidence type="ECO:0000256" key="6">
    <source>
        <dbReference type="SAM" id="Phobius"/>
    </source>
</evidence>
<proteinExistence type="predicted"/>
<keyword evidence="2 6" id="KW-0812">Transmembrane</keyword>
<evidence type="ECO:0000256" key="4">
    <source>
        <dbReference type="ARBA" id="ARBA00023136"/>
    </source>
</evidence>
<keyword evidence="3 6" id="KW-1133">Transmembrane helix</keyword>
<comment type="subcellular location">
    <subcellularLocation>
        <location evidence="1">Membrane</location>
    </subcellularLocation>
</comment>
<feature type="transmembrane region" description="Helical" evidence="6">
    <location>
        <begin position="12"/>
        <end position="31"/>
    </location>
</feature>
<gene>
    <name evidence="7" type="ORF">MAR_001445</name>
</gene>